<dbReference type="GO" id="GO:0015276">
    <property type="term" value="F:ligand-gated monoatomic ion channel activity"/>
    <property type="evidence" value="ECO:0007669"/>
    <property type="project" value="InterPro"/>
</dbReference>
<feature type="transmembrane region" description="Helical" evidence="9">
    <location>
        <begin position="52"/>
        <end position="71"/>
    </location>
</feature>
<dbReference type="GO" id="GO:0050906">
    <property type="term" value="P:detection of stimulus involved in sensory perception"/>
    <property type="evidence" value="ECO:0007669"/>
    <property type="project" value="UniProtKB-ARBA"/>
</dbReference>
<evidence type="ECO:0000259" key="10">
    <source>
        <dbReference type="Pfam" id="PF00060"/>
    </source>
</evidence>
<evidence type="ECO:0000256" key="5">
    <source>
        <dbReference type="ARBA" id="ARBA00022989"/>
    </source>
</evidence>
<evidence type="ECO:0000256" key="1">
    <source>
        <dbReference type="ARBA" id="ARBA00004651"/>
    </source>
</evidence>
<gene>
    <name evidence="11" type="ORF">L9F63_016686</name>
</gene>
<proteinExistence type="inferred from homology"/>
<accession>A0AAD8A0M0</accession>
<comment type="similarity">
    <text evidence="2">Belongs to the glutamate-gated ion channel (TC 1.A.10.1) family.</text>
</comment>
<evidence type="ECO:0000256" key="6">
    <source>
        <dbReference type="ARBA" id="ARBA00023136"/>
    </source>
</evidence>
<keyword evidence="12" id="KW-1185">Reference proteome</keyword>
<organism evidence="11 12">
    <name type="scientific">Diploptera punctata</name>
    <name type="common">Pacific beetle cockroach</name>
    <dbReference type="NCBI Taxonomy" id="6984"/>
    <lineage>
        <taxon>Eukaryota</taxon>
        <taxon>Metazoa</taxon>
        <taxon>Ecdysozoa</taxon>
        <taxon>Arthropoda</taxon>
        <taxon>Hexapoda</taxon>
        <taxon>Insecta</taxon>
        <taxon>Pterygota</taxon>
        <taxon>Neoptera</taxon>
        <taxon>Polyneoptera</taxon>
        <taxon>Dictyoptera</taxon>
        <taxon>Blattodea</taxon>
        <taxon>Blaberoidea</taxon>
        <taxon>Blaberidae</taxon>
        <taxon>Diplopterinae</taxon>
        <taxon>Diploptera</taxon>
    </lineage>
</organism>
<evidence type="ECO:0000256" key="8">
    <source>
        <dbReference type="ARBA" id="ARBA00023180"/>
    </source>
</evidence>
<dbReference type="GO" id="GO:0005886">
    <property type="term" value="C:plasma membrane"/>
    <property type="evidence" value="ECO:0007669"/>
    <property type="project" value="UniProtKB-SubCell"/>
</dbReference>
<dbReference type="Gene3D" id="1.10.287.70">
    <property type="match status" value="1"/>
</dbReference>
<dbReference type="EMBL" id="JASPKZ010004547">
    <property type="protein sequence ID" value="KAJ9590197.1"/>
    <property type="molecule type" value="Genomic_DNA"/>
</dbReference>
<dbReference type="PANTHER" id="PTHR42643">
    <property type="entry name" value="IONOTROPIC RECEPTOR 20A-RELATED"/>
    <property type="match status" value="1"/>
</dbReference>
<reference evidence="11" key="1">
    <citation type="journal article" date="2023" name="IScience">
        <title>Live-bearing cockroach genome reveals convergent evolutionary mechanisms linked to viviparity in insects and beyond.</title>
        <authorList>
            <person name="Fouks B."/>
            <person name="Harrison M.C."/>
            <person name="Mikhailova A.A."/>
            <person name="Marchal E."/>
            <person name="English S."/>
            <person name="Carruthers M."/>
            <person name="Jennings E.C."/>
            <person name="Chiamaka E.L."/>
            <person name="Frigard R.A."/>
            <person name="Pippel M."/>
            <person name="Attardo G.M."/>
            <person name="Benoit J.B."/>
            <person name="Bornberg-Bauer E."/>
            <person name="Tobe S.S."/>
        </authorList>
    </citation>
    <scope>NUCLEOTIDE SEQUENCE</scope>
    <source>
        <strain evidence="11">Stay&amp;Tobe</strain>
    </source>
</reference>
<feature type="transmembrane region" description="Helical" evidence="9">
    <location>
        <begin position="112"/>
        <end position="137"/>
    </location>
</feature>
<dbReference type="InterPro" id="IPR001320">
    <property type="entry name" value="Iontro_rcpt_C"/>
</dbReference>
<evidence type="ECO:0000313" key="12">
    <source>
        <dbReference type="Proteomes" id="UP001233999"/>
    </source>
</evidence>
<comment type="caution">
    <text evidence="11">The sequence shown here is derived from an EMBL/GenBank/DDBJ whole genome shotgun (WGS) entry which is preliminary data.</text>
</comment>
<dbReference type="Proteomes" id="UP001233999">
    <property type="component" value="Unassembled WGS sequence"/>
</dbReference>
<evidence type="ECO:0000256" key="3">
    <source>
        <dbReference type="ARBA" id="ARBA00022475"/>
    </source>
</evidence>
<protein>
    <recommendedName>
        <fullName evidence="10">Ionotropic glutamate receptor C-terminal domain-containing protein</fullName>
    </recommendedName>
</protein>
<keyword evidence="7" id="KW-0675">Receptor</keyword>
<reference evidence="11" key="2">
    <citation type="submission" date="2023-05" db="EMBL/GenBank/DDBJ databases">
        <authorList>
            <person name="Fouks B."/>
        </authorList>
    </citation>
    <scope>NUCLEOTIDE SEQUENCE</scope>
    <source>
        <strain evidence="11">Stay&amp;Tobe</strain>
        <tissue evidence="11">Testes</tissue>
    </source>
</reference>
<evidence type="ECO:0000256" key="4">
    <source>
        <dbReference type="ARBA" id="ARBA00022692"/>
    </source>
</evidence>
<evidence type="ECO:0000256" key="2">
    <source>
        <dbReference type="ARBA" id="ARBA00008685"/>
    </source>
</evidence>
<keyword evidence="3" id="KW-1003">Cell membrane</keyword>
<keyword evidence="5 9" id="KW-1133">Transmembrane helix</keyword>
<keyword evidence="6 9" id="KW-0472">Membrane</keyword>
<evidence type="ECO:0000256" key="9">
    <source>
        <dbReference type="SAM" id="Phobius"/>
    </source>
</evidence>
<name>A0AAD8A0M0_DIPPU</name>
<feature type="domain" description="Ionotropic glutamate receptor C-terminal" evidence="10">
    <location>
        <begin position="53"/>
        <end position="320"/>
    </location>
</feature>
<keyword evidence="8" id="KW-0325">Glycoprotein</keyword>
<dbReference type="AlphaFoldDB" id="A0AAD8A0M0"/>
<dbReference type="PANTHER" id="PTHR42643:SF30">
    <property type="entry name" value="IONOTROPIC RECEPTOR 40A-RELATED"/>
    <property type="match status" value="1"/>
</dbReference>
<evidence type="ECO:0000313" key="11">
    <source>
        <dbReference type="EMBL" id="KAJ9590197.1"/>
    </source>
</evidence>
<dbReference type="Pfam" id="PF00060">
    <property type="entry name" value="Lig_chan"/>
    <property type="match status" value="1"/>
</dbReference>
<feature type="transmembrane region" description="Helical" evidence="9">
    <location>
        <begin position="310"/>
        <end position="335"/>
    </location>
</feature>
<evidence type="ECO:0000256" key="7">
    <source>
        <dbReference type="ARBA" id="ARBA00023170"/>
    </source>
</evidence>
<keyword evidence="4 9" id="KW-0812">Transmembrane</keyword>
<sequence>MYELWPNFEQAVKIFLKYYDSFPHVFTQLRWYVPCPKKDFIHGRFYKVFDPILWFVLLLMFIVSALISVLIQKSVFVEPKLSKNTSYNLYCIWAVITSVSVPEMPQTTISRIILLMWICYSLILSTIFQSFFTSFLIQPALEKEITNIKHLYKTDLSIYSSYDIILALTTEINKDEFKEIMQNTKVKSYLSDATINPIEKFCKIEHSAMAAYDLDVKINLKAHYERGLKTCSFVHTNSISLLNFERNSPYYEAYNSKLMRYFEGGLIEQLMNRFNSSCAPSLHLLENCKNKLRLQHGEVEEYFLLSIEHLMFVFILLTCGNLISFIVFVAEIIYFKIKK</sequence>
<comment type="subcellular location">
    <subcellularLocation>
        <location evidence="1">Cell membrane</location>
        <topology evidence="1">Multi-pass membrane protein</topology>
    </subcellularLocation>
</comment>
<dbReference type="InterPro" id="IPR052192">
    <property type="entry name" value="Insect_Ionotropic_Sensory_Rcpt"/>
</dbReference>